<proteinExistence type="predicted"/>
<evidence type="ECO:0000313" key="3">
    <source>
        <dbReference type="Proteomes" id="UP000008792"/>
    </source>
</evidence>
<dbReference type="AlphaFoldDB" id="A0A0Q9WCQ7"/>
<dbReference type="eggNOG" id="ENOG502T9DH">
    <property type="taxonomic scope" value="Eukaryota"/>
</dbReference>
<accession>A0A0Q9WCQ7</accession>
<evidence type="ECO:0000313" key="1">
    <source>
        <dbReference type="EMBL" id="KRF82408.1"/>
    </source>
</evidence>
<dbReference type="Proteomes" id="UP000008792">
    <property type="component" value="Unassembled WGS sequence"/>
</dbReference>
<dbReference type="OrthoDB" id="7893315at2759"/>
<keyword evidence="3" id="KW-1185">Reference proteome</keyword>
<reference evidence="1" key="3">
    <citation type="submission" date="2015-11" db="EMBL/GenBank/DDBJ databases">
        <authorList>
            <consortium name="FlyBase"/>
        </authorList>
    </citation>
    <scope>NUCLEOTIDE SEQUENCE</scope>
    <source>
        <strain evidence="1">TSC#15010-1051.87</strain>
    </source>
</reference>
<protein>
    <submittedName>
        <fullName evidence="1">Uncharacterized protein, isoform B</fullName>
    </submittedName>
    <submittedName>
        <fullName evidence="2">Uncharacterized protein, isoform C</fullName>
    </submittedName>
</protein>
<name>A0A0Q9WCQ7_DROVI</name>
<dbReference type="EMBL" id="CH940651">
    <property type="protein sequence ID" value="KRF82408.1"/>
    <property type="molecule type" value="Genomic_DNA"/>
</dbReference>
<sequence length="128" mass="14231">MQWNALILSDSAALNIENIDTTASTTTVTTLAIRHSHNTSLLLSKLRVNSTRVAVKGSAETVGCILALLLTHSSRTTEARHLIFYSPHSRTLTGQLLISQRVKRPCPAGKMRDHRDRCRRAVIFARNK</sequence>
<gene>
    <name evidence="1" type="primary">Dvir\GJ19434</name>
    <name evidence="1" type="ORF">Dvir_GJ19434</name>
</gene>
<reference evidence="1" key="2">
    <citation type="journal article" date="2008" name="Bioinformatics">
        <title>Assembly reconciliation.</title>
        <authorList>
            <person name="Zimin A.V."/>
            <person name="Smith D.R."/>
            <person name="Sutton G."/>
            <person name="Yorke J.A."/>
        </authorList>
    </citation>
    <scope>NUCLEOTIDE SEQUENCE</scope>
    <source>
        <strain evidence="1">TSC#15010-1051.87</strain>
    </source>
</reference>
<organism evidence="1 3">
    <name type="scientific">Drosophila virilis</name>
    <name type="common">Fruit fly</name>
    <dbReference type="NCBI Taxonomy" id="7244"/>
    <lineage>
        <taxon>Eukaryota</taxon>
        <taxon>Metazoa</taxon>
        <taxon>Ecdysozoa</taxon>
        <taxon>Arthropoda</taxon>
        <taxon>Hexapoda</taxon>
        <taxon>Insecta</taxon>
        <taxon>Pterygota</taxon>
        <taxon>Neoptera</taxon>
        <taxon>Endopterygota</taxon>
        <taxon>Diptera</taxon>
        <taxon>Brachycera</taxon>
        <taxon>Muscomorpha</taxon>
        <taxon>Ephydroidea</taxon>
        <taxon>Drosophilidae</taxon>
        <taxon>Drosophila</taxon>
    </lineage>
</organism>
<dbReference type="EMBL" id="CH940651">
    <property type="protein sequence ID" value="KRF82409.1"/>
    <property type="molecule type" value="Genomic_DNA"/>
</dbReference>
<evidence type="ECO:0000313" key="2">
    <source>
        <dbReference type="EMBL" id="KRF82409.1"/>
    </source>
</evidence>
<reference evidence="1 3" key="1">
    <citation type="journal article" date="2007" name="Nature">
        <title>Evolution of genes and genomes on the Drosophila phylogeny.</title>
        <authorList>
            <consortium name="Drosophila 12 Genomes Consortium"/>
            <person name="Clark A.G."/>
            <person name="Eisen M.B."/>
            <person name="Smith D.R."/>
            <person name="Bergman C.M."/>
            <person name="Oliver B."/>
            <person name="Markow T.A."/>
            <person name="Kaufman T.C."/>
            <person name="Kellis M."/>
            <person name="Gelbart W."/>
            <person name="Iyer V.N."/>
            <person name="Pollard D.A."/>
            <person name="Sackton T.B."/>
            <person name="Larracuente A.M."/>
            <person name="Singh N.D."/>
            <person name="Abad J.P."/>
            <person name="Abt D.N."/>
            <person name="Adryan B."/>
            <person name="Aguade M."/>
            <person name="Akashi H."/>
            <person name="Anderson W.W."/>
            <person name="Aquadro C.F."/>
            <person name="Ardell D.H."/>
            <person name="Arguello R."/>
            <person name="Artieri C.G."/>
            <person name="Barbash D.A."/>
            <person name="Barker D."/>
            <person name="Barsanti P."/>
            <person name="Batterham P."/>
            <person name="Batzoglou S."/>
            <person name="Begun D."/>
            <person name="Bhutkar A."/>
            <person name="Blanco E."/>
            <person name="Bosak S.A."/>
            <person name="Bradley R.K."/>
            <person name="Brand A.D."/>
            <person name="Brent M.R."/>
            <person name="Brooks A.N."/>
            <person name="Brown R.H."/>
            <person name="Butlin R.K."/>
            <person name="Caggese C."/>
            <person name="Calvi B.R."/>
            <person name="Bernardo de Carvalho A."/>
            <person name="Caspi A."/>
            <person name="Castrezana S."/>
            <person name="Celniker S.E."/>
            <person name="Chang J.L."/>
            <person name="Chapple C."/>
            <person name="Chatterji S."/>
            <person name="Chinwalla A."/>
            <person name="Civetta A."/>
            <person name="Clifton S.W."/>
            <person name="Comeron J.M."/>
            <person name="Costello J.C."/>
            <person name="Coyne J.A."/>
            <person name="Daub J."/>
            <person name="David R.G."/>
            <person name="Delcher A.L."/>
            <person name="Delehaunty K."/>
            <person name="Do C.B."/>
            <person name="Ebling H."/>
            <person name="Edwards K."/>
            <person name="Eickbush T."/>
            <person name="Evans J.D."/>
            <person name="Filipski A."/>
            <person name="Findeiss S."/>
            <person name="Freyhult E."/>
            <person name="Fulton L."/>
            <person name="Fulton R."/>
            <person name="Garcia A.C."/>
            <person name="Gardiner A."/>
            <person name="Garfield D.A."/>
            <person name="Garvin B.E."/>
            <person name="Gibson G."/>
            <person name="Gilbert D."/>
            <person name="Gnerre S."/>
            <person name="Godfrey J."/>
            <person name="Good R."/>
            <person name="Gotea V."/>
            <person name="Gravely B."/>
            <person name="Greenberg A.J."/>
            <person name="Griffiths-Jones S."/>
            <person name="Gross S."/>
            <person name="Guigo R."/>
            <person name="Gustafson E.A."/>
            <person name="Haerty W."/>
            <person name="Hahn M.W."/>
            <person name="Halligan D.L."/>
            <person name="Halpern A.L."/>
            <person name="Halter G.M."/>
            <person name="Han M.V."/>
            <person name="Heger A."/>
            <person name="Hillier L."/>
            <person name="Hinrichs A.S."/>
            <person name="Holmes I."/>
            <person name="Hoskins R.A."/>
            <person name="Hubisz M.J."/>
            <person name="Hultmark D."/>
            <person name="Huntley M.A."/>
            <person name="Jaffe D.B."/>
            <person name="Jagadeeshan S."/>
            <person name="Jeck W.R."/>
            <person name="Johnson J."/>
            <person name="Jones C.D."/>
            <person name="Jordan W.C."/>
            <person name="Karpen G.H."/>
            <person name="Kataoka E."/>
            <person name="Keightley P.D."/>
            <person name="Kheradpour P."/>
            <person name="Kirkness E.F."/>
            <person name="Koerich L.B."/>
            <person name="Kristiansen K."/>
            <person name="Kudrna D."/>
            <person name="Kulathinal R.J."/>
            <person name="Kumar S."/>
            <person name="Kwok R."/>
            <person name="Lander E."/>
            <person name="Langley C.H."/>
            <person name="Lapoint R."/>
            <person name="Lazzaro B.P."/>
            <person name="Lee S.J."/>
            <person name="Levesque L."/>
            <person name="Li R."/>
            <person name="Lin C.F."/>
            <person name="Lin M.F."/>
            <person name="Lindblad-Toh K."/>
            <person name="Llopart A."/>
            <person name="Long M."/>
            <person name="Low L."/>
            <person name="Lozovsky E."/>
            <person name="Lu J."/>
            <person name="Luo M."/>
            <person name="Machado C.A."/>
            <person name="Makalowski W."/>
            <person name="Marzo M."/>
            <person name="Matsuda M."/>
            <person name="Matzkin L."/>
            <person name="McAllister B."/>
            <person name="McBride C.S."/>
            <person name="McKernan B."/>
            <person name="McKernan K."/>
            <person name="Mendez-Lago M."/>
            <person name="Minx P."/>
            <person name="Mollenhauer M.U."/>
            <person name="Montooth K."/>
            <person name="Mount S.M."/>
            <person name="Mu X."/>
            <person name="Myers E."/>
            <person name="Negre B."/>
            <person name="Newfeld S."/>
            <person name="Nielsen R."/>
            <person name="Noor M.A."/>
            <person name="O'Grady P."/>
            <person name="Pachter L."/>
            <person name="Papaceit M."/>
            <person name="Parisi M.J."/>
            <person name="Parisi M."/>
            <person name="Parts L."/>
            <person name="Pedersen J.S."/>
            <person name="Pesole G."/>
            <person name="Phillippy A.M."/>
            <person name="Ponting C.P."/>
            <person name="Pop M."/>
            <person name="Porcelli D."/>
            <person name="Powell J.R."/>
            <person name="Prohaska S."/>
            <person name="Pruitt K."/>
            <person name="Puig M."/>
            <person name="Quesneville H."/>
            <person name="Ram K.R."/>
            <person name="Rand D."/>
            <person name="Rasmussen M.D."/>
            <person name="Reed L.K."/>
            <person name="Reenan R."/>
            <person name="Reily A."/>
            <person name="Remington K.A."/>
            <person name="Rieger T.T."/>
            <person name="Ritchie M.G."/>
            <person name="Robin C."/>
            <person name="Rogers Y.H."/>
            <person name="Rohde C."/>
            <person name="Rozas J."/>
            <person name="Rubenfield M.J."/>
            <person name="Ruiz A."/>
            <person name="Russo S."/>
            <person name="Salzberg S.L."/>
            <person name="Sanchez-Gracia A."/>
            <person name="Saranga D.J."/>
            <person name="Sato H."/>
            <person name="Schaeffer S.W."/>
            <person name="Schatz M.C."/>
            <person name="Schlenke T."/>
            <person name="Schwartz R."/>
            <person name="Segarra C."/>
            <person name="Singh R.S."/>
            <person name="Sirot L."/>
            <person name="Sirota M."/>
            <person name="Sisneros N.B."/>
            <person name="Smith C.D."/>
            <person name="Smith T.F."/>
            <person name="Spieth J."/>
            <person name="Stage D.E."/>
            <person name="Stark A."/>
            <person name="Stephan W."/>
            <person name="Strausberg R.L."/>
            <person name="Strempel S."/>
            <person name="Sturgill D."/>
            <person name="Sutton G."/>
            <person name="Sutton G.G."/>
            <person name="Tao W."/>
            <person name="Teichmann S."/>
            <person name="Tobari Y.N."/>
            <person name="Tomimura Y."/>
            <person name="Tsolas J.M."/>
            <person name="Valente V.L."/>
            <person name="Venter E."/>
            <person name="Venter J.C."/>
            <person name="Vicario S."/>
            <person name="Vieira F.G."/>
            <person name="Vilella A.J."/>
            <person name="Villasante A."/>
            <person name="Walenz B."/>
            <person name="Wang J."/>
            <person name="Wasserman M."/>
            <person name="Watts T."/>
            <person name="Wilson D."/>
            <person name="Wilson R.K."/>
            <person name="Wing R.A."/>
            <person name="Wolfner M.F."/>
            <person name="Wong A."/>
            <person name="Wong G.K."/>
            <person name="Wu C.I."/>
            <person name="Wu G."/>
            <person name="Yamamoto D."/>
            <person name="Yang H.P."/>
            <person name="Yang S.P."/>
            <person name="Yorke J.A."/>
            <person name="Yoshida K."/>
            <person name="Zdobnov E."/>
            <person name="Zhang P."/>
            <person name="Zhang Y."/>
            <person name="Zimin A.V."/>
            <person name="Baldwin J."/>
            <person name="Abdouelleil A."/>
            <person name="Abdulkadir J."/>
            <person name="Abebe A."/>
            <person name="Abera B."/>
            <person name="Abreu J."/>
            <person name="Acer S.C."/>
            <person name="Aftuck L."/>
            <person name="Alexander A."/>
            <person name="An P."/>
            <person name="Anderson E."/>
            <person name="Anderson S."/>
            <person name="Arachi H."/>
            <person name="Azer M."/>
            <person name="Bachantsang P."/>
            <person name="Barry A."/>
            <person name="Bayul T."/>
            <person name="Berlin A."/>
            <person name="Bessette D."/>
            <person name="Bloom T."/>
            <person name="Blye J."/>
            <person name="Boguslavskiy L."/>
            <person name="Bonnet C."/>
            <person name="Boukhgalter B."/>
            <person name="Bourzgui I."/>
            <person name="Brown A."/>
            <person name="Cahill P."/>
            <person name="Channer S."/>
            <person name="Cheshatsang Y."/>
            <person name="Chuda L."/>
            <person name="Citroen M."/>
            <person name="Collymore A."/>
            <person name="Cooke P."/>
            <person name="Costello M."/>
            <person name="D'Aco K."/>
            <person name="Daza R."/>
            <person name="De Haan G."/>
            <person name="DeGray S."/>
            <person name="DeMaso C."/>
            <person name="Dhargay N."/>
            <person name="Dooley K."/>
            <person name="Dooley E."/>
            <person name="Doricent M."/>
            <person name="Dorje P."/>
            <person name="Dorjee K."/>
            <person name="Dupes A."/>
            <person name="Elong R."/>
            <person name="Falk J."/>
            <person name="Farina A."/>
            <person name="Faro S."/>
            <person name="Ferguson D."/>
            <person name="Fisher S."/>
            <person name="Foley C.D."/>
            <person name="Franke A."/>
            <person name="Friedrich D."/>
            <person name="Gadbois L."/>
            <person name="Gearin G."/>
            <person name="Gearin C.R."/>
            <person name="Giannoukos G."/>
            <person name="Goode T."/>
            <person name="Graham J."/>
            <person name="Grandbois E."/>
            <person name="Grewal S."/>
            <person name="Gyaltsen K."/>
            <person name="Hafez N."/>
            <person name="Hagos B."/>
            <person name="Hall J."/>
            <person name="Henson C."/>
            <person name="Hollinger A."/>
            <person name="Honan T."/>
            <person name="Huard M.D."/>
            <person name="Hughes L."/>
            <person name="Hurhula B."/>
            <person name="Husby M.E."/>
            <person name="Kamat A."/>
            <person name="Kanga B."/>
            <person name="Kashin S."/>
            <person name="Khazanovich D."/>
            <person name="Kisner P."/>
            <person name="Lance K."/>
            <person name="Lara M."/>
            <person name="Lee W."/>
            <person name="Lennon N."/>
            <person name="Letendre F."/>
            <person name="LeVine R."/>
            <person name="Lipovsky A."/>
            <person name="Liu X."/>
            <person name="Liu J."/>
            <person name="Liu S."/>
            <person name="Lokyitsang T."/>
            <person name="Lokyitsang Y."/>
            <person name="Lubonja R."/>
            <person name="Lui A."/>
            <person name="MacDonald P."/>
            <person name="Magnisalis V."/>
            <person name="Maru K."/>
            <person name="Matthews C."/>
            <person name="McCusker W."/>
            <person name="McDonough S."/>
            <person name="Mehta T."/>
            <person name="Meldrim J."/>
            <person name="Meneus L."/>
            <person name="Mihai O."/>
            <person name="Mihalev A."/>
            <person name="Mihova T."/>
            <person name="Mittelman R."/>
            <person name="Mlenga V."/>
            <person name="Montmayeur A."/>
            <person name="Mulrain L."/>
            <person name="Navidi A."/>
            <person name="Naylor J."/>
            <person name="Negash T."/>
            <person name="Nguyen T."/>
            <person name="Nguyen N."/>
            <person name="Nicol R."/>
            <person name="Norbu C."/>
            <person name="Norbu N."/>
            <person name="Novod N."/>
            <person name="O'Neill B."/>
            <person name="Osman S."/>
            <person name="Markiewicz E."/>
            <person name="Oyono O.L."/>
            <person name="Patti C."/>
            <person name="Phunkhang P."/>
            <person name="Pierre F."/>
            <person name="Priest M."/>
            <person name="Raghuraman S."/>
            <person name="Rege F."/>
            <person name="Reyes R."/>
            <person name="Rise C."/>
            <person name="Rogov P."/>
            <person name="Ross K."/>
            <person name="Ryan E."/>
            <person name="Settipalli S."/>
            <person name="Shea T."/>
            <person name="Sherpa N."/>
            <person name="Shi L."/>
            <person name="Shih D."/>
            <person name="Sparrow T."/>
            <person name="Spaulding J."/>
            <person name="Stalker J."/>
            <person name="Stange-Thomann N."/>
            <person name="Stavropoulos S."/>
            <person name="Stone C."/>
            <person name="Strader C."/>
            <person name="Tesfaye S."/>
            <person name="Thomson T."/>
            <person name="Thoulutsang Y."/>
            <person name="Thoulutsang D."/>
            <person name="Topham K."/>
            <person name="Topping I."/>
            <person name="Tsamla T."/>
            <person name="Vassiliev H."/>
            <person name="Vo A."/>
            <person name="Wangchuk T."/>
            <person name="Wangdi T."/>
            <person name="Weiand M."/>
            <person name="Wilkinson J."/>
            <person name="Wilson A."/>
            <person name="Yadav S."/>
            <person name="Young G."/>
            <person name="Yu Q."/>
            <person name="Zembek L."/>
            <person name="Zhong D."/>
            <person name="Zimmer A."/>
            <person name="Zwirko Z."/>
            <person name="Jaffe D.B."/>
            <person name="Alvarez P."/>
            <person name="Brockman W."/>
            <person name="Butler J."/>
            <person name="Chin C."/>
            <person name="Gnerre S."/>
            <person name="Grabherr M."/>
            <person name="Kleber M."/>
            <person name="Mauceli E."/>
            <person name="MacCallum I."/>
        </authorList>
    </citation>
    <scope>NUCLEOTIDE SEQUENCE [LARGE SCALE GENOMIC DNA]</scope>
    <source>
        <strain evidence="1">TSC#15010-1051.87</strain>
        <strain evidence="3">Tucson 15010-1051.87</strain>
    </source>
</reference>